<keyword evidence="5" id="KW-0472">Membrane</keyword>
<dbReference type="PANTHER" id="PTHR30606">
    <property type="entry name" value="LIPID A BIOSYNTHESIS LAUROYL ACYLTRANSFERASE"/>
    <property type="match status" value="1"/>
</dbReference>
<keyword evidence="4 8" id="KW-0808">Transferase</keyword>
<sequence>MKNPAQSASPGPAASQAATSTPSSTSSSAPRSTHWAHIGESTFVAGLLFLYGVHRLLGRWPFRLCLYPVVFYYWATRPLARRASLDYLRRLQAAHRVFARTPNWRHSLRHFIAFADSLLDKLLALSGRYRFEHMRFTGREPLFAMIERGQGGIFITAHIGCLELCRAAIADRHAALRLTVLVHTAHAERFNRVLQRLGDQAHDGSGSRVQLLQVSEVTPATAVLLAEKVAQGEFIAIAGDRVPVALHNHAAKTVRAPFLGAQAAFPIGPYVLAALLRCPLYLMACTRVMVPGPRGKPVSSYELRFEPIAEQVLLPRADRQGALAELAARYALCLDATVARSPYDWFNFFPFWDSPDPSNARAPRP</sequence>
<keyword evidence="2" id="KW-1003">Cell membrane</keyword>
<evidence type="ECO:0000256" key="3">
    <source>
        <dbReference type="ARBA" id="ARBA00022519"/>
    </source>
</evidence>
<dbReference type="GO" id="GO:0016746">
    <property type="term" value="F:acyltransferase activity"/>
    <property type="evidence" value="ECO:0007669"/>
    <property type="project" value="UniProtKB-KW"/>
</dbReference>
<evidence type="ECO:0000256" key="6">
    <source>
        <dbReference type="ARBA" id="ARBA00023315"/>
    </source>
</evidence>
<dbReference type="RefSeq" id="WP_231495494.1">
    <property type="nucleotide sequence ID" value="NZ_JEMG01000001.1"/>
</dbReference>
<evidence type="ECO:0000256" key="7">
    <source>
        <dbReference type="SAM" id="MobiDB-lite"/>
    </source>
</evidence>
<gene>
    <name evidence="8" type="ORF">AZ34_08745</name>
</gene>
<reference evidence="8 9" key="1">
    <citation type="submission" date="2014-02" db="EMBL/GenBank/DDBJ databases">
        <title>Draft Genome of Hylemonella gracilis isolated from the Niagara River.</title>
        <authorList>
            <person name="Pawlowski D.R."/>
            <person name="Koudelka G.B."/>
        </authorList>
    </citation>
    <scope>NUCLEOTIDE SEQUENCE [LARGE SCALE GENOMIC DNA]</scope>
    <source>
        <strain evidence="8 9">Niagara R</strain>
    </source>
</reference>
<dbReference type="PANTHER" id="PTHR30606:SF9">
    <property type="entry name" value="LIPID A BIOSYNTHESIS LAUROYLTRANSFERASE"/>
    <property type="match status" value="1"/>
</dbReference>
<dbReference type="InterPro" id="IPR004960">
    <property type="entry name" value="LipA_acyltrans"/>
</dbReference>
<dbReference type="EMBL" id="JEMG01000001">
    <property type="protein sequence ID" value="EYC51162.1"/>
    <property type="molecule type" value="Genomic_DNA"/>
</dbReference>
<accession>A0A016XHY8</accession>
<evidence type="ECO:0000256" key="1">
    <source>
        <dbReference type="ARBA" id="ARBA00004533"/>
    </source>
</evidence>
<comment type="caution">
    <text evidence="8">The sequence shown here is derived from an EMBL/GenBank/DDBJ whole genome shotgun (WGS) entry which is preliminary data.</text>
</comment>
<proteinExistence type="predicted"/>
<feature type="region of interest" description="Disordered" evidence="7">
    <location>
        <begin position="1"/>
        <end position="32"/>
    </location>
</feature>
<evidence type="ECO:0000256" key="4">
    <source>
        <dbReference type="ARBA" id="ARBA00022679"/>
    </source>
</evidence>
<protein>
    <submittedName>
        <fullName evidence="8">Acyltransferase</fullName>
    </submittedName>
</protein>
<comment type="subcellular location">
    <subcellularLocation>
        <location evidence="1">Cell inner membrane</location>
    </subcellularLocation>
</comment>
<evidence type="ECO:0000313" key="9">
    <source>
        <dbReference type="Proteomes" id="UP000023268"/>
    </source>
</evidence>
<dbReference type="eggNOG" id="COG4261">
    <property type="taxonomic scope" value="Bacteria"/>
</dbReference>
<dbReference type="GO" id="GO:0009247">
    <property type="term" value="P:glycolipid biosynthetic process"/>
    <property type="evidence" value="ECO:0007669"/>
    <property type="project" value="UniProtKB-ARBA"/>
</dbReference>
<dbReference type="CDD" id="cd07984">
    <property type="entry name" value="LPLAT_LABLAT-like"/>
    <property type="match status" value="1"/>
</dbReference>
<dbReference type="AlphaFoldDB" id="A0A016XHY8"/>
<name>A0A016XHY8_9BURK</name>
<dbReference type="STRING" id="1458275.AZ34_08745"/>
<dbReference type="Proteomes" id="UP000023268">
    <property type="component" value="Unassembled WGS sequence"/>
</dbReference>
<dbReference type="GO" id="GO:0005886">
    <property type="term" value="C:plasma membrane"/>
    <property type="evidence" value="ECO:0007669"/>
    <property type="project" value="UniProtKB-SubCell"/>
</dbReference>
<organism evidence="8 9">
    <name type="scientific">Hylemonella gracilis str. Niagara R</name>
    <dbReference type="NCBI Taxonomy" id="1458275"/>
    <lineage>
        <taxon>Bacteria</taxon>
        <taxon>Pseudomonadati</taxon>
        <taxon>Pseudomonadota</taxon>
        <taxon>Betaproteobacteria</taxon>
        <taxon>Burkholderiales</taxon>
        <taxon>Comamonadaceae</taxon>
        <taxon>Hylemonella</taxon>
    </lineage>
</organism>
<keyword evidence="6 8" id="KW-0012">Acyltransferase</keyword>
<evidence type="ECO:0000313" key="8">
    <source>
        <dbReference type="EMBL" id="EYC51162.1"/>
    </source>
</evidence>
<keyword evidence="3" id="KW-0997">Cell inner membrane</keyword>
<evidence type="ECO:0000256" key="2">
    <source>
        <dbReference type="ARBA" id="ARBA00022475"/>
    </source>
</evidence>
<evidence type="ECO:0000256" key="5">
    <source>
        <dbReference type="ARBA" id="ARBA00023136"/>
    </source>
</evidence>